<dbReference type="AlphaFoldDB" id="A0A9P7MJH7"/>
<protein>
    <recommendedName>
        <fullName evidence="5">Pentatricopeptide repeat protein</fullName>
    </recommendedName>
</protein>
<evidence type="ECO:0000313" key="3">
    <source>
        <dbReference type="EMBL" id="KAG5948053.1"/>
    </source>
</evidence>
<dbReference type="Gene3D" id="1.25.40.10">
    <property type="entry name" value="Tetratricopeptide repeat domain"/>
    <property type="match status" value="2"/>
</dbReference>
<sequence length="825" mass="93558">MATAQPRIAAYSSQAAVSPGARRKRTQNDSMSMARRPSRSEMDNYLQGLKDLQQQSVTATLEEGPKEDAEKDTNPYTVRFFEEDEHGRRELPPDGDRPGGGLDGSRLKDILSDMQANLGSEEEKSTFQSVLQEVAGNISDVKSSDDVEMMMKRFASYTKSIDDQIASVNTLVPRELIDKMNKSLEDLSLPDDFLDPRRRAPQIPEKGWTSNHRKKINILNHTLRRADAELQRKRVLKDKTVAAVYKAYCHAAHNMLSNSWSSVPSDVWDFLWTVFSASESVDVHRLGRIARLARDMDAAKVAMSPSQQLLSIEAMFLHEMEAKAMTIWKRCVHTLGDEDADSFRRYWELGVRIFCRLGDMGQAEGATRRLLGRKNAHPRILMPVIRTYAEQATPEGQKQAWDTYRKMRDLLGKDMTLSDYDQVISFFLVGNQTESALFVFVDMISNGAIDMKKQKRWPSAVANKFFLGKWLKRLIGAGELDGASQVVQFMKQRGVNASPIQLNGLIGAWQRSGGVGDLECADKLAWDMIESRIRFVKARESSEGGVATALWAPSAWPPATRETFCLLAENYRQRNSHANMENLWEALRNARVSPDAFMMNQLLESHIQVGQYEDALRLYHALVTDGGMAPDPYTFSALWKTPGINRGSFPESSKPDSDQASDARSLFREIMQHMAVFEREGMDGQLSRKILHTFRRLDDNAGFLVAITTLKQYFRFTPTEPLALELVMGVGKLMWDSREQRAELLKAKTKLDNQLLAYVDGDEKKLQEGGQARQDALYRHLQKMFWPWEHDEEKRRELEEATKQMGVYELLARRAGEQGGKDSAS</sequence>
<dbReference type="EMBL" id="SRPO01000021">
    <property type="protein sequence ID" value="KAG5948053.1"/>
    <property type="molecule type" value="Genomic_DNA"/>
</dbReference>
<accession>A0A9P7MJH7</accession>
<feature type="compositionally biased region" description="Basic and acidic residues" evidence="2">
    <location>
        <begin position="85"/>
        <end position="97"/>
    </location>
</feature>
<proteinExistence type="predicted"/>
<reference evidence="3 4" key="1">
    <citation type="journal article" date="2020" name="bioRxiv">
        <title>Whole genome comparisons of ergot fungi reveals the divergence and evolution of species within the genus Claviceps are the result of varying mechanisms driving genome evolution and host range expansion.</title>
        <authorList>
            <person name="Wyka S.A."/>
            <person name="Mondo S.J."/>
            <person name="Liu M."/>
            <person name="Dettman J."/>
            <person name="Nalam V."/>
            <person name="Broders K.D."/>
        </authorList>
    </citation>
    <scope>NUCLEOTIDE SEQUENCE [LARGE SCALE GENOMIC DNA]</scope>
    <source>
        <strain evidence="3 4">CCC 1485</strain>
    </source>
</reference>
<evidence type="ECO:0000313" key="4">
    <source>
        <dbReference type="Proteomes" id="UP000706124"/>
    </source>
</evidence>
<dbReference type="Proteomes" id="UP000706124">
    <property type="component" value="Unassembled WGS sequence"/>
</dbReference>
<evidence type="ECO:0008006" key="5">
    <source>
        <dbReference type="Google" id="ProtNLM"/>
    </source>
</evidence>
<dbReference type="PANTHER" id="PTHR47447">
    <property type="entry name" value="OS03G0856100 PROTEIN"/>
    <property type="match status" value="1"/>
</dbReference>
<feature type="compositionally biased region" description="Basic and acidic residues" evidence="2">
    <location>
        <begin position="63"/>
        <end position="73"/>
    </location>
</feature>
<evidence type="ECO:0000256" key="2">
    <source>
        <dbReference type="SAM" id="MobiDB-lite"/>
    </source>
</evidence>
<keyword evidence="1" id="KW-0677">Repeat</keyword>
<keyword evidence="4" id="KW-1185">Reference proteome</keyword>
<dbReference type="InterPro" id="IPR011990">
    <property type="entry name" value="TPR-like_helical_dom_sf"/>
</dbReference>
<dbReference type="OrthoDB" id="185373at2759"/>
<evidence type="ECO:0000256" key="1">
    <source>
        <dbReference type="ARBA" id="ARBA00022737"/>
    </source>
</evidence>
<feature type="region of interest" description="Disordered" evidence="2">
    <location>
        <begin position="1"/>
        <end position="43"/>
    </location>
</feature>
<organism evidence="3 4">
    <name type="scientific">Claviceps pazoutovae</name>
    <dbReference type="NCBI Taxonomy" id="1649127"/>
    <lineage>
        <taxon>Eukaryota</taxon>
        <taxon>Fungi</taxon>
        <taxon>Dikarya</taxon>
        <taxon>Ascomycota</taxon>
        <taxon>Pezizomycotina</taxon>
        <taxon>Sordariomycetes</taxon>
        <taxon>Hypocreomycetidae</taxon>
        <taxon>Hypocreales</taxon>
        <taxon>Clavicipitaceae</taxon>
        <taxon>Claviceps</taxon>
    </lineage>
</organism>
<name>A0A9P7MJH7_9HYPO</name>
<gene>
    <name evidence="3" type="ORF">E4U60_002467</name>
</gene>
<feature type="region of interest" description="Disordered" evidence="2">
    <location>
        <begin position="58"/>
        <end position="106"/>
    </location>
</feature>
<comment type="caution">
    <text evidence="3">The sequence shown here is derived from an EMBL/GenBank/DDBJ whole genome shotgun (WGS) entry which is preliminary data.</text>
</comment>
<dbReference type="PANTHER" id="PTHR47447:SF17">
    <property type="entry name" value="OS12G0638900 PROTEIN"/>
    <property type="match status" value="1"/>
</dbReference>